<dbReference type="EMBL" id="JAFHDT010000021">
    <property type="protein sequence ID" value="KAI7794466.1"/>
    <property type="molecule type" value="Genomic_DNA"/>
</dbReference>
<feature type="transmembrane region" description="Helical" evidence="2">
    <location>
        <begin position="49"/>
        <end position="66"/>
    </location>
</feature>
<feature type="disulfide bond" evidence="1">
    <location>
        <begin position="149"/>
        <end position="164"/>
    </location>
</feature>
<evidence type="ECO:0000259" key="3">
    <source>
        <dbReference type="PROSITE" id="PS50050"/>
    </source>
</evidence>
<keyword evidence="2" id="KW-0472">Membrane</keyword>
<feature type="repeat" description="TNFR-Cys" evidence="1">
    <location>
        <begin position="148"/>
        <end position="188"/>
    </location>
</feature>
<protein>
    <submittedName>
        <fullName evidence="4">CD40 molecule</fullName>
    </submittedName>
</protein>
<keyword evidence="2" id="KW-0812">Transmembrane</keyword>
<evidence type="ECO:0000256" key="1">
    <source>
        <dbReference type="PROSITE-ProRule" id="PRU00206"/>
    </source>
</evidence>
<feature type="disulfide bond" evidence="1">
    <location>
        <begin position="170"/>
        <end position="188"/>
    </location>
</feature>
<keyword evidence="5" id="KW-1185">Reference proteome</keyword>
<sequence length="294" mass="32955">MSQEGVSESLVEFPFQSIGLRAAQTLYCCLVFVRNKLPFPRICLNRYTIMRAFYTLCLVVTLFYLVSSCELQTHYWEDGKCCKMCGPGKRMLRSVNCEDPICPFCDEGEYQSGYTSETRCKLQPSCDTNLNFLPQTKPIPKDRLSKCQCKPGYYCTEDDDCSTCRKHKICKAGEKILKNGTSVSNTVCEACKSGTFSISDSSNICKEWTTCEPGYDEKTQGSLRSDRICEKGTPSDRGAIVGGVIGILLLLLAGVGVVIFIKKRPFEWKKVNVILLTLSCPDITSHKDMYTPLK</sequence>
<dbReference type="InterPro" id="IPR052135">
    <property type="entry name" value="TNFRSF5"/>
</dbReference>
<dbReference type="AlphaFoldDB" id="A0A9W7TDE3"/>
<dbReference type="GO" id="GO:0009897">
    <property type="term" value="C:external side of plasma membrane"/>
    <property type="evidence" value="ECO:0007669"/>
    <property type="project" value="TreeGrafter"/>
</dbReference>
<comment type="caution">
    <text evidence="1">Lacks conserved residue(s) required for the propagation of feature annotation.</text>
</comment>
<dbReference type="Gene3D" id="2.10.50.10">
    <property type="entry name" value="Tumor Necrosis Factor Receptor, subunit A, domain 2"/>
    <property type="match status" value="3"/>
</dbReference>
<name>A0A9W7TDE3_TRIRA</name>
<dbReference type="PANTHER" id="PTHR46875">
    <property type="entry name" value="TUMOR NECROSIS FACTOR RECEPTOR SUPERFAMILY MEMBER 5"/>
    <property type="match status" value="1"/>
</dbReference>
<feature type="transmembrane region" description="Helical" evidence="2">
    <location>
        <begin position="239"/>
        <end position="261"/>
    </location>
</feature>
<dbReference type="PANTHER" id="PTHR46875:SF3">
    <property type="entry name" value="CD40 MOLECULE, TNF RECEPTOR SUPERFAMILY MEMBER 5"/>
    <property type="match status" value="1"/>
</dbReference>
<dbReference type="SUPFAM" id="SSF57586">
    <property type="entry name" value="TNF receptor-like"/>
    <property type="match status" value="2"/>
</dbReference>
<keyword evidence="1" id="KW-1015">Disulfide bond</keyword>
<gene>
    <name evidence="4" type="ORF">IRJ41_015257</name>
</gene>
<keyword evidence="2" id="KW-1133">Transmembrane helix</keyword>
<dbReference type="Pfam" id="PF00020">
    <property type="entry name" value="TNFR_c6"/>
    <property type="match status" value="2"/>
</dbReference>
<dbReference type="SMART" id="SM00208">
    <property type="entry name" value="TNFR"/>
    <property type="match status" value="3"/>
</dbReference>
<accession>A0A9W7TDE3</accession>
<feature type="domain" description="TNFR-Cys" evidence="3">
    <location>
        <begin position="148"/>
        <end position="188"/>
    </location>
</feature>
<dbReference type="GO" id="GO:0002768">
    <property type="term" value="P:immune response-regulating cell surface receptor signaling pathway"/>
    <property type="evidence" value="ECO:0007669"/>
    <property type="project" value="TreeGrafter"/>
</dbReference>
<dbReference type="InterPro" id="IPR001368">
    <property type="entry name" value="TNFR/NGFR_Cys_rich_reg"/>
</dbReference>
<evidence type="ECO:0000313" key="4">
    <source>
        <dbReference type="EMBL" id="KAI7794466.1"/>
    </source>
</evidence>
<reference evidence="4" key="1">
    <citation type="submission" date="2021-02" db="EMBL/GenBank/DDBJ databases">
        <title>Comparative genomics reveals that relaxation of natural selection precedes convergent phenotypic evolution of cavefish.</title>
        <authorList>
            <person name="Peng Z."/>
        </authorList>
    </citation>
    <scope>NUCLEOTIDE SEQUENCE</scope>
    <source>
        <tissue evidence="4">Muscle</tissue>
    </source>
</reference>
<dbReference type="PROSITE" id="PS50050">
    <property type="entry name" value="TNFR_NGFR_2"/>
    <property type="match status" value="1"/>
</dbReference>
<proteinExistence type="predicted"/>
<comment type="caution">
    <text evidence="4">The sequence shown here is derived from an EMBL/GenBank/DDBJ whole genome shotgun (WGS) entry which is preliminary data.</text>
</comment>
<dbReference type="Proteomes" id="UP001059041">
    <property type="component" value="Linkage Group LG21"/>
</dbReference>
<evidence type="ECO:0000313" key="5">
    <source>
        <dbReference type="Proteomes" id="UP001059041"/>
    </source>
</evidence>
<organism evidence="4 5">
    <name type="scientific">Triplophysa rosa</name>
    <name type="common">Cave loach</name>
    <dbReference type="NCBI Taxonomy" id="992332"/>
    <lineage>
        <taxon>Eukaryota</taxon>
        <taxon>Metazoa</taxon>
        <taxon>Chordata</taxon>
        <taxon>Craniata</taxon>
        <taxon>Vertebrata</taxon>
        <taxon>Euteleostomi</taxon>
        <taxon>Actinopterygii</taxon>
        <taxon>Neopterygii</taxon>
        <taxon>Teleostei</taxon>
        <taxon>Ostariophysi</taxon>
        <taxon>Cypriniformes</taxon>
        <taxon>Nemacheilidae</taxon>
        <taxon>Triplophysa</taxon>
    </lineage>
</organism>
<dbReference type="GO" id="GO:0035631">
    <property type="term" value="C:CD40 receptor complex"/>
    <property type="evidence" value="ECO:0007669"/>
    <property type="project" value="TreeGrafter"/>
</dbReference>
<evidence type="ECO:0000256" key="2">
    <source>
        <dbReference type="SAM" id="Phobius"/>
    </source>
</evidence>